<dbReference type="Pfam" id="PF06522">
    <property type="entry name" value="B12D"/>
    <property type="match status" value="1"/>
</dbReference>
<evidence type="ECO:0000313" key="3">
    <source>
        <dbReference type="Proteomes" id="UP000187429"/>
    </source>
</evidence>
<keyword evidence="1" id="KW-0472">Membrane</keyword>
<protein>
    <submittedName>
        <fullName evidence="2">Uncharacterized protein</fullName>
    </submittedName>
</protein>
<feature type="transmembrane region" description="Helical" evidence="1">
    <location>
        <begin position="21"/>
        <end position="41"/>
    </location>
</feature>
<dbReference type="Proteomes" id="UP000187429">
    <property type="component" value="Unassembled WGS sequence"/>
</dbReference>
<name>A0A1R1X8S0_9FUNG</name>
<gene>
    <name evidence="2" type="ORF">AYI69_g10009</name>
</gene>
<evidence type="ECO:0000313" key="2">
    <source>
        <dbReference type="EMBL" id="OMJ11031.1"/>
    </source>
</evidence>
<reference evidence="3" key="1">
    <citation type="submission" date="2017-01" db="EMBL/GenBank/DDBJ databases">
        <authorList>
            <person name="Wang Y."/>
            <person name="White M."/>
            <person name="Kvist S."/>
            <person name="Moncalvo J.-M."/>
        </authorList>
    </citation>
    <scope>NUCLEOTIDE SEQUENCE [LARGE SCALE GENOMIC DNA]</scope>
    <source>
        <strain evidence="3">ID-206-W2</strain>
    </source>
</reference>
<keyword evidence="3" id="KW-1185">Reference proteome</keyword>
<sequence length="79" mass="8882">MRQQIARAAKNTWLQREVYPIIGVMSFAGSLVACQVVHAISGKEIGLAKTSNPDAFLHVPKDHNPNYVKVLKEDIYQFE</sequence>
<keyword evidence="1" id="KW-1133">Transmembrane helix</keyword>
<dbReference type="PROSITE" id="PS51257">
    <property type="entry name" value="PROKAR_LIPOPROTEIN"/>
    <property type="match status" value="1"/>
</dbReference>
<proteinExistence type="predicted"/>
<accession>A0A1R1X8S0</accession>
<keyword evidence="1" id="KW-0812">Transmembrane</keyword>
<comment type="caution">
    <text evidence="2">The sequence shown here is derived from an EMBL/GenBank/DDBJ whole genome shotgun (WGS) entry which is preliminary data.</text>
</comment>
<organism evidence="2 3">
    <name type="scientific">Smittium culicis</name>
    <dbReference type="NCBI Taxonomy" id="133412"/>
    <lineage>
        <taxon>Eukaryota</taxon>
        <taxon>Fungi</taxon>
        <taxon>Fungi incertae sedis</taxon>
        <taxon>Zoopagomycota</taxon>
        <taxon>Kickxellomycotina</taxon>
        <taxon>Harpellomycetes</taxon>
        <taxon>Harpellales</taxon>
        <taxon>Legeriomycetaceae</taxon>
        <taxon>Smittium</taxon>
    </lineage>
</organism>
<dbReference type="AlphaFoldDB" id="A0A1R1X8S0"/>
<evidence type="ECO:0000256" key="1">
    <source>
        <dbReference type="SAM" id="Phobius"/>
    </source>
</evidence>
<dbReference type="InterPro" id="IPR010530">
    <property type="entry name" value="B12D"/>
</dbReference>
<dbReference type="EMBL" id="LSSM01006312">
    <property type="protein sequence ID" value="OMJ11031.1"/>
    <property type="molecule type" value="Genomic_DNA"/>
</dbReference>